<dbReference type="FunFam" id="3.50.50.60:FF:000002">
    <property type="entry name" value="tRNA uridine 5-carboxymethylaminomethyl modification enzyme MnmG"/>
    <property type="match status" value="1"/>
</dbReference>
<organism evidence="12">
    <name type="scientific">candidate division TA06 bacterium ADurb.Bin417</name>
    <dbReference type="NCBI Taxonomy" id="1852828"/>
    <lineage>
        <taxon>Bacteria</taxon>
        <taxon>Bacteria division TA06</taxon>
    </lineage>
</organism>
<keyword evidence="6 10" id="KW-0274">FAD</keyword>
<keyword evidence="10" id="KW-0963">Cytoplasm</keyword>
<evidence type="ECO:0000256" key="2">
    <source>
        <dbReference type="ARBA" id="ARBA00007653"/>
    </source>
</evidence>
<dbReference type="Proteomes" id="UP000485484">
    <property type="component" value="Unassembled WGS sequence"/>
</dbReference>
<dbReference type="InterPro" id="IPR002218">
    <property type="entry name" value="MnmG-rel"/>
</dbReference>
<dbReference type="Gene3D" id="1.10.150.570">
    <property type="entry name" value="GidA associated domain, C-terminal subdomain"/>
    <property type="match status" value="1"/>
</dbReference>
<dbReference type="NCBIfam" id="TIGR00136">
    <property type="entry name" value="mnmG_gidA"/>
    <property type="match status" value="1"/>
</dbReference>
<evidence type="ECO:0000256" key="3">
    <source>
        <dbReference type="ARBA" id="ARBA00020461"/>
    </source>
</evidence>
<comment type="function">
    <text evidence="10">NAD-binding protein involved in the addition of a carboxymethylaminomethyl (cmnm) group at the wobble position (U34) of certain tRNAs, forming tRNA-cmnm(5)s(2)U34.</text>
</comment>
<dbReference type="HAMAP" id="MF_00129">
    <property type="entry name" value="MnmG_GidA"/>
    <property type="match status" value="1"/>
</dbReference>
<dbReference type="InterPro" id="IPR040131">
    <property type="entry name" value="MnmG_N"/>
</dbReference>
<dbReference type="AlphaFoldDB" id="A0A1V5MH81"/>
<dbReference type="GO" id="GO:0002098">
    <property type="term" value="P:tRNA wobble uridine modification"/>
    <property type="evidence" value="ECO:0007669"/>
    <property type="project" value="InterPro"/>
</dbReference>
<name>A0A1V5MH81_UNCT6</name>
<comment type="similarity">
    <text evidence="2 10">Belongs to the MnmG family.</text>
</comment>
<feature type="binding site" evidence="10">
    <location>
        <begin position="270"/>
        <end position="284"/>
    </location>
    <ligand>
        <name>NAD(+)</name>
        <dbReference type="ChEBI" id="CHEBI:57540"/>
    </ligand>
</feature>
<dbReference type="SUPFAM" id="SSF51905">
    <property type="entry name" value="FAD/NAD(P)-binding domain"/>
    <property type="match status" value="1"/>
</dbReference>
<accession>A0A1V5MH81</accession>
<dbReference type="InterPro" id="IPR044920">
    <property type="entry name" value="MnmG_C_subdom_sf"/>
</dbReference>
<dbReference type="InterPro" id="IPR047001">
    <property type="entry name" value="MnmG_C_subdom"/>
</dbReference>
<evidence type="ECO:0000256" key="5">
    <source>
        <dbReference type="ARBA" id="ARBA00022694"/>
    </source>
</evidence>
<dbReference type="GO" id="GO:0050660">
    <property type="term" value="F:flavin adenine dinucleotide binding"/>
    <property type="evidence" value="ECO:0007669"/>
    <property type="project" value="UniProtKB-UniRule"/>
</dbReference>
<comment type="subunit">
    <text evidence="8 10">Homodimer. Heterotetramer of two MnmE and two MnmG subunits.</text>
</comment>
<evidence type="ECO:0000256" key="10">
    <source>
        <dbReference type="HAMAP-Rule" id="MF_00129"/>
    </source>
</evidence>
<dbReference type="InterPro" id="IPR020595">
    <property type="entry name" value="MnmG-rel_CS"/>
</dbReference>
<evidence type="ECO:0000256" key="8">
    <source>
        <dbReference type="ARBA" id="ARBA00025948"/>
    </source>
</evidence>
<dbReference type="GO" id="GO:0030488">
    <property type="term" value="P:tRNA methylation"/>
    <property type="evidence" value="ECO:0007669"/>
    <property type="project" value="TreeGrafter"/>
</dbReference>
<evidence type="ECO:0000313" key="12">
    <source>
        <dbReference type="EMBL" id="OPZ92598.1"/>
    </source>
</evidence>
<gene>
    <name evidence="10 12" type="primary">mnmG</name>
    <name evidence="10" type="synonym">gidA</name>
    <name evidence="12" type="ORF">BWY73_00725</name>
</gene>
<dbReference type="Gene3D" id="3.50.50.60">
    <property type="entry name" value="FAD/NAD(P)-binding domain"/>
    <property type="match status" value="2"/>
</dbReference>
<evidence type="ECO:0000256" key="9">
    <source>
        <dbReference type="ARBA" id="ARBA00031800"/>
    </source>
</evidence>
<keyword evidence="4 10" id="KW-0285">Flavoprotein</keyword>
<dbReference type="PROSITE" id="PS01281">
    <property type="entry name" value="GIDA_2"/>
    <property type="match status" value="1"/>
</dbReference>
<dbReference type="PANTHER" id="PTHR11806">
    <property type="entry name" value="GLUCOSE INHIBITED DIVISION PROTEIN A"/>
    <property type="match status" value="1"/>
</dbReference>
<keyword evidence="7 10" id="KW-0520">NAD</keyword>
<reference evidence="12" key="1">
    <citation type="submission" date="2017-02" db="EMBL/GenBank/DDBJ databases">
        <title>Delving into the versatile metabolic prowess of the omnipresent phylum Bacteroidetes.</title>
        <authorList>
            <person name="Nobu M.K."/>
            <person name="Mei R."/>
            <person name="Narihiro T."/>
            <person name="Kuroda K."/>
            <person name="Liu W.-T."/>
        </authorList>
    </citation>
    <scope>NUCLEOTIDE SEQUENCE</scope>
    <source>
        <strain evidence="12">ADurb.Bin417</strain>
    </source>
</reference>
<comment type="cofactor">
    <cofactor evidence="1 10">
        <name>FAD</name>
        <dbReference type="ChEBI" id="CHEBI:57692"/>
    </cofactor>
</comment>
<evidence type="ECO:0000259" key="11">
    <source>
        <dbReference type="SMART" id="SM01228"/>
    </source>
</evidence>
<dbReference type="EMBL" id="MWAK01000083">
    <property type="protein sequence ID" value="OPZ92598.1"/>
    <property type="molecule type" value="Genomic_DNA"/>
</dbReference>
<evidence type="ECO:0000256" key="6">
    <source>
        <dbReference type="ARBA" id="ARBA00022827"/>
    </source>
</evidence>
<comment type="subcellular location">
    <subcellularLocation>
        <location evidence="10">Cytoplasm</location>
    </subcellularLocation>
</comment>
<dbReference type="SMART" id="SM01228">
    <property type="entry name" value="GIDA_assoc_3"/>
    <property type="match status" value="1"/>
</dbReference>
<sequence>MTPDFDVIVVGAGHAGAEAALAAAGSGLTVLVLTLNLETVGQMSCNPAIGGVAKGQLVREIDALGGWMGLWADQTGIQFRLLNAARGPAARSPRAQCDRKAYRTLVRRTLETAGRITLRPEMVTGIMVSNGAAVGVKTRSGRTWLSRSVVVTAGTFLAAVLHQGESVRPGGRMDEETAEELSRSLAGLGLEKKRFKTGTPPRISGRSINLAAVTLQPGDRDPKPFSYRTENFHPRQLPCYLTRTNAETNRVVRENLHRAPLYTGQIRGTGPRYCPSLEVKVRQFPEKTRHPVFLEPEGYDTDEVYVNGFATSLPVDVQEKALRTVAGLEEVRVLRHGYAVEYDYFPPWQLKPTLETRRVANLYLAGQVNGTSGYEEAAGQGLLAGINLTLKLKNRPPLVFSRSQAYLGVLISDLTTMDLQEPYRLFTSRAEYRLLLRADNADFRLMETGWQLGLIDERTRHRMLQQREAVTAELKRLRKTCLPGLKEAVSLEQYLRRPEKAYRDLEEIGQGRRLEERVRETVEIETKYAGYLEQDRVLAERMAAEMKMRIPEKFDYGALTGLSSEGREKLEKFRPETLEAARRLDGLRASDLALIFLRLR</sequence>
<dbReference type="InterPro" id="IPR026904">
    <property type="entry name" value="MnmG_C"/>
</dbReference>
<evidence type="ECO:0000256" key="4">
    <source>
        <dbReference type="ARBA" id="ARBA00022630"/>
    </source>
</evidence>
<dbReference type="Pfam" id="PF21680">
    <property type="entry name" value="GIDA_C_1st"/>
    <property type="match status" value="1"/>
</dbReference>
<protein>
    <recommendedName>
        <fullName evidence="3 10">tRNA uridine 5-carboxymethylaminomethyl modification enzyme MnmG</fullName>
    </recommendedName>
    <alternativeName>
        <fullName evidence="9 10">Glucose-inhibited division protein A</fullName>
    </alternativeName>
</protein>
<comment type="caution">
    <text evidence="12">The sequence shown here is derived from an EMBL/GenBank/DDBJ whole genome shotgun (WGS) entry which is preliminary data.</text>
</comment>
<feature type="domain" description="tRNA uridine 5-carboxymethylaminomethyl modification enzyme C-terminal subdomain" evidence="11">
    <location>
        <begin position="526"/>
        <end position="597"/>
    </location>
</feature>
<dbReference type="Pfam" id="PF01134">
    <property type="entry name" value="GIDA"/>
    <property type="match status" value="1"/>
</dbReference>
<feature type="binding site" evidence="10">
    <location>
        <begin position="11"/>
        <end position="16"/>
    </location>
    <ligand>
        <name>FAD</name>
        <dbReference type="ChEBI" id="CHEBI:57692"/>
    </ligand>
</feature>
<dbReference type="Gene3D" id="1.10.10.1800">
    <property type="entry name" value="tRNA uridine 5-carboxymethylaminomethyl modification enzyme MnmG/GidA"/>
    <property type="match status" value="1"/>
</dbReference>
<dbReference type="InterPro" id="IPR004416">
    <property type="entry name" value="MnmG"/>
</dbReference>
<dbReference type="InterPro" id="IPR036188">
    <property type="entry name" value="FAD/NAD-bd_sf"/>
</dbReference>
<dbReference type="Pfam" id="PF13932">
    <property type="entry name" value="SAM_GIDA_C"/>
    <property type="match status" value="1"/>
</dbReference>
<comment type="caution">
    <text evidence="10">Lacks conserved residue(s) required for the propagation of feature annotation.</text>
</comment>
<dbReference type="PANTHER" id="PTHR11806:SF0">
    <property type="entry name" value="PROTEIN MTO1 HOMOLOG, MITOCHONDRIAL"/>
    <property type="match status" value="1"/>
</dbReference>
<keyword evidence="5 10" id="KW-0819">tRNA processing</keyword>
<dbReference type="GO" id="GO:0005829">
    <property type="term" value="C:cytosol"/>
    <property type="evidence" value="ECO:0007669"/>
    <property type="project" value="TreeGrafter"/>
</dbReference>
<dbReference type="InterPro" id="IPR049312">
    <property type="entry name" value="GIDA_C_N"/>
</dbReference>
<proteinExistence type="inferred from homology"/>
<evidence type="ECO:0000256" key="1">
    <source>
        <dbReference type="ARBA" id="ARBA00001974"/>
    </source>
</evidence>
<evidence type="ECO:0000256" key="7">
    <source>
        <dbReference type="ARBA" id="ARBA00023027"/>
    </source>
</evidence>